<reference evidence="9 10" key="1">
    <citation type="submission" date="2020-05" db="EMBL/GenBank/DDBJ databases">
        <title>Draft genome sequence of Desulfovibrio psychrotolerans JS1T.</title>
        <authorList>
            <person name="Ueno A."/>
            <person name="Tamazawa S."/>
            <person name="Tamamura S."/>
            <person name="Murakami T."/>
            <person name="Kiyama T."/>
            <person name="Inomata H."/>
            <person name="Amano Y."/>
            <person name="Miyakawa K."/>
            <person name="Tamaki H."/>
            <person name="Naganuma T."/>
            <person name="Kaneko K."/>
        </authorList>
    </citation>
    <scope>NUCLEOTIDE SEQUENCE [LARGE SCALE GENOMIC DNA]</scope>
    <source>
        <strain evidence="9 10">JS1</strain>
    </source>
</reference>
<feature type="transmembrane region" description="Helical" evidence="7">
    <location>
        <begin position="121"/>
        <end position="141"/>
    </location>
</feature>
<feature type="domain" description="EamA" evidence="8">
    <location>
        <begin position="32"/>
        <end position="162"/>
    </location>
</feature>
<keyword evidence="4 7" id="KW-1133">Transmembrane helix</keyword>
<feature type="transmembrane region" description="Helical" evidence="7">
    <location>
        <begin position="241"/>
        <end position="263"/>
    </location>
</feature>
<dbReference type="InterPro" id="IPR051258">
    <property type="entry name" value="Diverse_Substrate_Transporter"/>
</dbReference>
<dbReference type="SUPFAM" id="SSF103481">
    <property type="entry name" value="Multidrug resistance efflux transporter EmrE"/>
    <property type="match status" value="2"/>
</dbReference>
<comment type="subcellular location">
    <subcellularLocation>
        <location evidence="1">Cell membrane</location>
        <topology evidence="1">Multi-pass membrane protein</topology>
    </subcellularLocation>
</comment>
<organism evidence="9 10">
    <name type="scientific">Desulfovibrio psychrotolerans</name>
    <dbReference type="NCBI Taxonomy" id="415242"/>
    <lineage>
        <taxon>Bacteria</taxon>
        <taxon>Pseudomonadati</taxon>
        <taxon>Thermodesulfobacteriota</taxon>
        <taxon>Desulfovibrionia</taxon>
        <taxon>Desulfovibrionales</taxon>
        <taxon>Desulfovibrionaceae</taxon>
        <taxon>Desulfovibrio</taxon>
    </lineage>
</organism>
<evidence type="ECO:0000256" key="6">
    <source>
        <dbReference type="SAM" id="MobiDB-lite"/>
    </source>
</evidence>
<dbReference type="Proteomes" id="UP000503820">
    <property type="component" value="Unassembled WGS sequence"/>
</dbReference>
<feature type="region of interest" description="Disordered" evidence="6">
    <location>
        <begin position="1"/>
        <end position="21"/>
    </location>
</feature>
<dbReference type="PANTHER" id="PTHR42920:SF15">
    <property type="entry name" value="MEMBRANE PROTEIN"/>
    <property type="match status" value="1"/>
</dbReference>
<keyword evidence="10" id="KW-1185">Reference proteome</keyword>
<feature type="transmembrane region" description="Helical" evidence="7">
    <location>
        <begin position="210"/>
        <end position="229"/>
    </location>
</feature>
<name>A0A7J0BXT0_9BACT</name>
<evidence type="ECO:0000256" key="3">
    <source>
        <dbReference type="ARBA" id="ARBA00022692"/>
    </source>
</evidence>
<accession>A0A7J0BXT0</accession>
<feature type="transmembrane region" description="Helical" evidence="7">
    <location>
        <begin position="90"/>
        <end position="109"/>
    </location>
</feature>
<proteinExistence type="predicted"/>
<feature type="transmembrane region" description="Helical" evidence="7">
    <location>
        <begin position="59"/>
        <end position="78"/>
    </location>
</feature>
<feature type="transmembrane region" description="Helical" evidence="7">
    <location>
        <begin position="178"/>
        <end position="198"/>
    </location>
</feature>
<dbReference type="Gene3D" id="1.10.3730.20">
    <property type="match status" value="1"/>
</dbReference>
<evidence type="ECO:0000256" key="7">
    <source>
        <dbReference type="SAM" id="Phobius"/>
    </source>
</evidence>
<dbReference type="PANTHER" id="PTHR42920">
    <property type="entry name" value="OS03G0707200 PROTEIN-RELATED"/>
    <property type="match status" value="1"/>
</dbReference>
<evidence type="ECO:0000256" key="4">
    <source>
        <dbReference type="ARBA" id="ARBA00022989"/>
    </source>
</evidence>
<dbReference type="AlphaFoldDB" id="A0A7J0BXT0"/>
<feature type="transmembrane region" description="Helical" evidence="7">
    <location>
        <begin position="148"/>
        <end position="166"/>
    </location>
</feature>
<feature type="transmembrane region" description="Helical" evidence="7">
    <location>
        <begin position="299"/>
        <end position="320"/>
    </location>
</feature>
<dbReference type="InterPro" id="IPR037185">
    <property type="entry name" value="EmrE-like"/>
</dbReference>
<evidence type="ECO:0000313" key="10">
    <source>
        <dbReference type="Proteomes" id="UP000503820"/>
    </source>
</evidence>
<feature type="domain" description="EamA" evidence="8">
    <location>
        <begin position="182"/>
        <end position="316"/>
    </location>
</feature>
<evidence type="ECO:0000256" key="2">
    <source>
        <dbReference type="ARBA" id="ARBA00022475"/>
    </source>
</evidence>
<keyword evidence="5 7" id="KW-0472">Membrane</keyword>
<dbReference type="EMBL" id="BLVP01000043">
    <property type="protein sequence ID" value="GFM38500.1"/>
    <property type="molecule type" value="Genomic_DNA"/>
</dbReference>
<evidence type="ECO:0000313" key="9">
    <source>
        <dbReference type="EMBL" id="GFM38500.1"/>
    </source>
</evidence>
<feature type="transmembrane region" description="Helical" evidence="7">
    <location>
        <begin position="275"/>
        <end position="293"/>
    </location>
</feature>
<dbReference type="InterPro" id="IPR000620">
    <property type="entry name" value="EamA_dom"/>
</dbReference>
<protein>
    <submittedName>
        <fullName evidence="9">Membrane protein</fullName>
    </submittedName>
</protein>
<gene>
    <name evidence="9" type="ORF">DSM19430T_31840</name>
</gene>
<comment type="caution">
    <text evidence="9">The sequence shown here is derived from an EMBL/GenBank/DDBJ whole genome shotgun (WGS) entry which is preliminary data.</text>
</comment>
<feature type="transmembrane region" description="Helical" evidence="7">
    <location>
        <begin position="34"/>
        <end position="53"/>
    </location>
</feature>
<dbReference type="Pfam" id="PF00892">
    <property type="entry name" value="EamA"/>
    <property type="match status" value="2"/>
</dbReference>
<keyword evidence="2" id="KW-1003">Cell membrane</keyword>
<evidence type="ECO:0000256" key="1">
    <source>
        <dbReference type="ARBA" id="ARBA00004651"/>
    </source>
</evidence>
<dbReference type="GO" id="GO:0005886">
    <property type="term" value="C:plasma membrane"/>
    <property type="evidence" value="ECO:0007669"/>
    <property type="project" value="UniProtKB-SubCell"/>
</dbReference>
<evidence type="ECO:0000259" key="8">
    <source>
        <dbReference type="Pfam" id="PF00892"/>
    </source>
</evidence>
<keyword evidence="3 7" id="KW-0812">Transmembrane</keyword>
<dbReference type="RefSeq" id="WP_174411116.1">
    <property type="nucleotide sequence ID" value="NZ_BLVP01000043.1"/>
</dbReference>
<sequence length="327" mass="34331">MDTHPRKAATPSDAATHLPRNPAAPSALRARISLCLAMAIVGSSVVAGKYVVLSMPVYLSLWLRFAIAFAVMLPLLFLREGGLPRAPRTDWLLLFAQAGCGGFLFNALLLEGLRHTDAPSAGIITATGPACAMLVSCLMLGERLTRRTALAVCLSFSGIALLHAGNPQMTASAPARQITAYGTMLVFGAVMAESLFLLLGKRLRTRITPLAASTLLCGFCTVQFFPLALPQLLAGGMSGMSYADAMVIAWYALGITVGAYLLWFSGVAHVRGAEAGLYTGIMPVSALLFSSLLPGNVIGWQHAAGCTAVLLGIAAASLPYRPAKQLQ</sequence>
<evidence type="ECO:0000256" key="5">
    <source>
        <dbReference type="ARBA" id="ARBA00023136"/>
    </source>
</evidence>